<proteinExistence type="inferred from homology"/>
<dbReference type="InterPro" id="IPR018258">
    <property type="entry name" value="Ribosomal_bL21_CS"/>
</dbReference>
<evidence type="ECO:0000256" key="4">
    <source>
        <dbReference type="ARBA" id="ARBA00022980"/>
    </source>
</evidence>
<dbReference type="PANTHER" id="PTHR21349">
    <property type="entry name" value="50S RIBOSOMAL PROTEIN L21"/>
    <property type="match status" value="1"/>
</dbReference>
<dbReference type="HAMAP" id="MF_01363">
    <property type="entry name" value="Ribosomal_bL21"/>
    <property type="match status" value="1"/>
</dbReference>
<dbReference type="GO" id="GO:0006412">
    <property type="term" value="P:translation"/>
    <property type="evidence" value="ECO:0007669"/>
    <property type="project" value="UniProtKB-UniRule"/>
</dbReference>
<name>A0A1H5WBG3_NITMU</name>
<comment type="subunit">
    <text evidence="6">Part of the 50S ribosomal subunit. Contacts protein L20.</text>
</comment>
<dbReference type="OrthoDB" id="9813334at2"/>
<dbReference type="GO" id="GO:0005737">
    <property type="term" value="C:cytoplasm"/>
    <property type="evidence" value="ECO:0007669"/>
    <property type="project" value="UniProtKB-ARBA"/>
</dbReference>
<dbReference type="GO" id="GO:0005840">
    <property type="term" value="C:ribosome"/>
    <property type="evidence" value="ECO:0007669"/>
    <property type="project" value="UniProtKB-KW"/>
</dbReference>
<dbReference type="InterPro" id="IPR036164">
    <property type="entry name" value="bL21-like_sf"/>
</dbReference>
<dbReference type="InterPro" id="IPR001787">
    <property type="entry name" value="Ribosomal_bL21"/>
</dbReference>
<dbReference type="KEGG" id="nmu:Nmul_A1815"/>
<dbReference type="SMR" id="A0A1H5WBG3"/>
<organism evidence="8 9">
    <name type="scientific">Nitrosospira multiformis (strain ATCC 25196 / NCIMB 11849 / C 71)</name>
    <dbReference type="NCBI Taxonomy" id="323848"/>
    <lineage>
        <taxon>Bacteria</taxon>
        <taxon>Pseudomonadati</taxon>
        <taxon>Pseudomonadota</taxon>
        <taxon>Betaproteobacteria</taxon>
        <taxon>Nitrosomonadales</taxon>
        <taxon>Nitrosomonadaceae</taxon>
        <taxon>Nitrosospira</taxon>
    </lineage>
</organism>
<gene>
    <name evidence="6" type="primary">rplU</name>
    <name evidence="8" type="ORF">SAMN05216403_11829</name>
</gene>
<evidence type="ECO:0000313" key="9">
    <source>
        <dbReference type="Proteomes" id="UP000236751"/>
    </source>
</evidence>
<protein>
    <recommendedName>
        <fullName evidence="6">Large ribosomal subunit protein bL21</fullName>
    </recommendedName>
</protein>
<evidence type="ECO:0000313" key="8">
    <source>
        <dbReference type="EMBL" id="SEF96812.1"/>
    </source>
</evidence>
<dbReference type="GO" id="GO:0019843">
    <property type="term" value="F:rRNA binding"/>
    <property type="evidence" value="ECO:0007669"/>
    <property type="project" value="UniProtKB-UniRule"/>
</dbReference>
<evidence type="ECO:0000256" key="3">
    <source>
        <dbReference type="ARBA" id="ARBA00022884"/>
    </source>
</evidence>
<keyword evidence="2 6" id="KW-0699">rRNA-binding</keyword>
<dbReference type="SUPFAM" id="SSF141091">
    <property type="entry name" value="L21p-like"/>
    <property type="match status" value="1"/>
</dbReference>
<keyword evidence="5 6" id="KW-0687">Ribonucleoprotein</keyword>
<dbReference type="AlphaFoldDB" id="A0A1H5WBG3"/>
<comment type="function">
    <text evidence="6 7">This protein binds to 23S rRNA in the presence of protein L20.</text>
</comment>
<evidence type="ECO:0000256" key="6">
    <source>
        <dbReference type="HAMAP-Rule" id="MF_01363"/>
    </source>
</evidence>
<sequence>MYAVIKTGGKQYRVENGLKLKIEQVPVEIGSELLIDQVLMVADGDNISLGKPLVSGASVKATVLEQGRHDKVRIFKMRRRKHYRKQQGHRQNYTEIQITGISV</sequence>
<dbReference type="GO" id="GO:0003735">
    <property type="term" value="F:structural constituent of ribosome"/>
    <property type="evidence" value="ECO:0007669"/>
    <property type="project" value="InterPro"/>
</dbReference>
<keyword evidence="4 6" id="KW-0689">Ribosomal protein</keyword>
<evidence type="ECO:0000256" key="2">
    <source>
        <dbReference type="ARBA" id="ARBA00022730"/>
    </source>
</evidence>
<dbReference type="PROSITE" id="PS01169">
    <property type="entry name" value="RIBOSOMAL_L21"/>
    <property type="match status" value="1"/>
</dbReference>
<dbReference type="Pfam" id="PF00829">
    <property type="entry name" value="Ribosomal_L21p"/>
    <property type="match status" value="1"/>
</dbReference>
<reference evidence="8 9" key="1">
    <citation type="submission" date="2016-10" db="EMBL/GenBank/DDBJ databases">
        <authorList>
            <person name="de Groot N.N."/>
        </authorList>
    </citation>
    <scope>NUCLEOTIDE SEQUENCE [LARGE SCALE GENOMIC DNA]</scope>
    <source>
        <strain evidence="8 9">Nl13</strain>
    </source>
</reference>
<evidence type="ECO:0000256" key="7">
    <source>
        <dbReference type="RuleBase" id="RU000562"/>
    </source>
</evidence>
<dbReference type="GO" id="GO:1990904">
    <property type="term" value="C:ribonucleoprotein complex"/>
    <property type="evidence" value="ECO:0007669"/>
    <property type="project" value="UniProtKB-KW"/>
</dbReference>
<dbReference type="InterPro" id="IPR028909">
    <property type="entry name" value="bL21-like"/>
</dbReference>
<keyword evidence="3 6" id="KW-0694">RNA-binding</keyword>
<comment type="similarity">
    <text evidence="1 6 7">Belongs to the bacterial ribosomal protein bL21 family.</text>
</comment>
<accession>A0A1H5WBG3</accession>
<evidence type="ECO:0000256" key="1">
    <source>
        <dbReference type="ARBA" id="ARBA00008563"/>
    </source>
</evidence>
<dbReference type="EMBL" id="FNVK01000018">
    <property type="protein sequence ID" value="SEF96812.1"/>
    <property type="molecule type" value="Genomic_DNA"/>
</dbReference>
<dbReference type="NCBIfam" id="TIGR00061">
    <property type="entry name" value="L21"/>
    <property type="match status" value="1"/>
</dbReference>
<dbReference type="Proteomes" id="UP000236751">
    <property type="component" value="Unassembled WGS sequence"/>
</dbReference>
<dbReference type="RefSeq" id="WP_011381132.1">
    <property type="nucleotide sequence ID" value="NC_007614.1"/>
</dbReference>
<evidence type="ECO:0000256" key="5">
    <source>
        <dbReference type="ARBA" id="ARBA00023274"/>
    </source>
</evidence>
<dbReference type="PANTHER" id="PTHR21349:SF0">
    <property type="entry name" value="LARGE RIBOSOMAL SUBUNIT PROTEIN BL21M"/>
    <property type="match status" value="1"/>
</dbReference>